<comment type="function">
    <text evidence="1">RNaseP catalyzes the removal of the 5'-leader sequence from pre-tRNA to produce the mature 5'-terminus. It can also cleave other RNA substrates such as 4.5S RNA. The protein component plays an auxiliary but essential role in vivo by binding to the 5'-leader sequence and broadening the substrate specificity of the ribozyme.</text>
</comment>
<comment type="caution">
    <text evidence="2">The sequence shown here is derived from an EMBL/GenBank/DDBJ whole genome shotgun (WGS) entry which is preliminary data.</text>
</comment>
<dbReference type="InterPro" id="IPR020539">
    <property type="entry name" value="RNase_P_CS"/>
</dbReference>
<sequence length="145" mass="17023">MTDKGAFSFRKSERIHSLKQIDELFGGGKSRALSAFPIRVVYRYVHRLPTEAPFQVLISVPKRNLKHAVDRNRVKRQLREAYRLNKHLLFNSKQKHSDKGMDMAFIWLDSQLYDSDKVHQNVVNLLTRLAEKLWNKKQKTESSNS</sequence>
<dbReference type="InterPro" id="IPR000100">
    <property type="entry name" value="RNase_P"/>
</dbReference>
<dbReference type="RefSeq" id="WP_219481089.1">
    <property type="nucleotide sequence ID" value="NZ_JAHXCT010000003.1"/>
</dbReference>
<dbReference type="EMBL" id="JAHXCT010000003">
    <property type="protein sequence ID" value="MBW4769285.1"/>
    <property type="molecule type" value="Genomic_DNA"/>
</dbReference>
<organism evidence="2 3">
    <name type="scientific">Hoylesella nanceiensis</name>
    <dbReference type="NCBI Taxonomy" id="425941"/>
    <lineage>
        <taxon>Bacteria</taxon>
        <taxon>Pseudomonadati</taxon>
        <taxon>Bacteroidota</taxon>
        <taxon>Bacteroidia</taxon>
        <taxon>Bacteroidales</taxon>
        <taxon>Prevotellaceae</taxon>
        <taxon>Hoylesella</taxon>
    </lineage>
</organism>
<dbReference type="Pfam" id="PF00825">
    <property type="entry name" value="Ribonuclease_P"/>
    <property type="match status" value="1"/>
</dbReference>
<keyword evidence="3" id="KW-1185">Reference proteome</keyword>
<keyword evidence="1" id="KW-0378">Hydrolase</keyword>
<protein>
    <recommendedName>
        <fullName evidence="1">Ribonuclease P protein component</fullName>
        <shortName evidence="1">RNase P protein</shortName>
        <shortName evidence="1">RNaseP protein</shortName>
        <ecNumber evidence="1">3.1.26.5</ecNumber>
    </recommendedName>
    <alternativeName>
        <fullName evidence="1">Protein C5</fullName>
    </alternativeName>
</protein>
<dbReference type="HAMAP" id="MF_00227">
    <property type="entry name" value="RNase_P"/>
    <property type="match status" value="1"/>
</dbReference>
<comment type="similarity">
    <text evidence="1">Belongs to the RnpA family.</text>
</comment>
<evidence type="ECO:0000256" key="1">
    <source>
        <dbReference type="HAMAP-Rule" id="MF_00227"/>
    </source>
</evidence>
<name>A0ABS6YCI6_9BACT</name>
<comment type="catalytic activity">
    <reaction evidence="1">
        <text>Endonucleolytic cleavage of RNA, removing 5'-extranucleotides from tRNA precursor.</text>
        <dbReference type="EC" id="3.1.26.5"/>
    </reaction>
</comment>
<keyword evidence="1" id="KW-0819">tRNA processing</keyword>
<dbReference type="PANTHER" id="PTHR33992">
    <property type="entry name" value="RIBONUCLEASE P PROTEIN COMPONENT"/>
    <property type="match status" value="1"/>
</dbReference>
<evidence type="ECO:0000313" key="2">
    <source>
        <dbReference type="EMBL" id="MBW4769285.1"/>
    </source>
</evidence>
<accession>A0ABS6YCI6</accession>
<dbReference type="PANTHER" id="PTHR33992:SF1">
    <property type="entry name" value="RIBONUCLEASE P PROTEIN COMPONENT"/>
    <property type="match status" value="1"/>
</dbReference>
<dbReference type="EC" id="3.1.26.5" evidence="1"/>
<comment type="subunit">
    <text evidence="1">Consists of a catalytic RNA component (M1 or rnpB) and a protein subunit.</text>
</comment>
<keyword evidence="1" id="KW-0540">Nuclease</keyword>
<keyword evidence="1" id="KW-0255">Endonuclease</keyword>
<dbReference type="PROSITE" id="PS00648">
    <property type="entry name" value="RIBONUCLEASE_P"/>
    <property type="match status" value="1"/>
</dbReference>
<evidence type="ECO:0000313" key="3">
    <source>
        <dbReference type="Proteomes" id="UP000788426"/>
    </source>
</evidence>
<proteinExistence type="inferred from homology"/>
<reference evidence="2 3" key="1">
    <citation type="submission" date="2021-07" db="EMBL/GenBank/DDBJ databases">
        <title>Genomic diversity and antimicrobial resistance of Prevotella spp. isolated from chronic lung disease airways.</title>
        <authorList>
            <person name="Webb K.A."/>
            <person name="Olagoke O.S."/>
            <person name="Baird T."/>
            <person name="Neill J."/>
            <person name="Pham A."/>
            <person name="Wells T.J."/>
            <person name="Ramsay K.A."/>
            <person name="Bell S.C."/>
            <person name="Sarovich D.S."/>
            <person name="Price E.P."/>
        </authorList>
    </citation>
    <scope>NUCLEOTIDE SEQUENCE [LARGE SCALE GENOMIC DNA]</scope>
    <source>
        <strain evidence="2 3">SCHI0011.S.12</strain>
    </source>
</reference>
<keyword evidence="1" id="KW-0694">RNA-binding</keyword>
<dbReference type="Proteomes" id="UP000788426">
    <property type="component" value="Unassembled WGS sequence"/>
</dbReference>
<gene>
    <name evidence="1" type="primary">rnpA</name>
    <name evidence="2" type="ORF">KZO38_05855</name>
</gene>